<keyword evidence="1" id="KW-0472">Membrane</keyword>
<evidence type="ECO:0008006" key="5">
    <source>
        <dbReference type="Google" id="ProtNLM"/>
    </source>
</evidence>
<proteinExistence type="predicted"/>
<accession>A0ABN3PBC4</accession>
<evidence type="ECO:0000256" key="2">
    <source>
        <dbReference type="SAM" id="SignalP"/>
    </source>
</evidence>
<evidence type="ECO:0000313" key="3">
    <source>
        <dbReference type="EMBL" id="GAA2576979.1"/>
    </source>
</evidence>
<keyword evidence="2" id="KW-0732">Signal</keyword>
<feature type="transmembrane region" description="Helical" evidence="1">
    <location>
        <begin position="116"/>
        <end position="140"/>
    </location>
</feature>
<protein>
    <recommendedName>
        <fullName evidence="5">DUF2029 domain-containing protein</fullName>
    </recommendedName>
</protein>
<comment type="caution">
    <text evidence="3">The sequence shown here is derived from an EMBL/GenBank/DDBJ whole genome shotgun (WGS) entry which is preliminary data.</text>
</comment>
<dbReference type="Proteomes" id="UP001501509">
    <property type="component" value="Unassembled WGS sequence"/>
</dbReference>
<reference evidence="3 4" key="1">
    <citation type="journal article" date="2019" name="Int. J. Syst. Evol. Microbiol.">
        <title>The Global Catalogue of Microorganisms (GCM) 10K type strain sequencing project: providing services to taxonomists for standard genome sequencing and annotation.</title>
        <authorList>
            <consortium name="The Broad Institute Genomics Platform"/>
            <consortium name="The Broad Institute Genome Sequencing Center for Infectious Disease"/>
            <person name="Wu L."/>
            <person name="Ma J."/>
        </authorList>
    </citation>
    <scope>NUCLEOTIDE SEQUENCE [LARGE SCALE GENOMIC DNA]</scope>
    <source>
        <strain evidence="3 4">JCM 6833</strain>
    </source>
</reference>
<feature type="chain" id="PRO_5046806201" description="DUF2029 domain-containing protein" evidence="2">
    <location>
        <begin position="23"/>
        <end position="456"/>
    </location>
</feature>
<name>A0ABN3PBC4_9ACTN</name>
<feature type="transmembrane region" description="Helical" evidence="1">
    <location>
        <begin position="303"/>
        <end position="319"/>
    </location>
</feature>
<feature type="transmembrane region" description="Helical" evidence="1">
    <location>
        <begin position="180"/>
        <end position="198"/>
    </location>
</feature>
<feature type="transmembrane region" description="Helical" evidence="1">
    <location>
        <begin position="146"/>
        <end position="173"/>
    </location>
</feature>
<keyword evidence="1" id="KW-1133">Transmembrane helix</keyword>
<dbReference type="RefSeq" id="WP_344537558.1">
    <property type="nucleotide sequence ID" value="NZ_BAAATD010000001.1"/>
</dbReference>
<feature type="signal peptide" evidence="2">
    <location>
        <begin position="1"/>
        <end position="22"/>
    </location>
</feature>
<gene>
    <name evidence="3" type="ORF">GCM10010411_06880</name>
</gene>
<keyword evidence="4" id="KW-1185">Reference proteome</keyword>
<organism evidence="3 4">
    <name type="scientific">Actinomadura fulvescens</name>
    <dbReference type="NCBI Taxonomy" id="46160"/>
    <lineage>
        <taxon>Bacteria</taxon>
        <taxon>Bacillati</taxon>
        <taxon>Actinomycetota</taxon>
        <taxon>Actinomycetes</taxon>
        <taxon>Streptosporangiales</taxon>
        <taxon>Thermomonosporaceae</taxon>
        <taxon>Actinomadura</taxon>
    </lineage>
</organism>
<feature type="transmembrane region" description="Helical" evidence="1">
    <location>
        <begin position="255"/>
        <end position="272"/>
    </location>
</feature>
<feature type="transmembrane region" description="Helical" evidence="1">
    <location>
        <begin position="331"/>
        <end position="351"/>
    </location>
</feature>
<feature type="transmembrane region" description="Helical" evidence="1">
    <location>
        <begin position="279"/>
        <end position="297"/>
    </location>
</feature>
<dbReference type="EMBL" id="BAAATD010000001">
    <property type="protein sequence ID" value="GAA2576979.1"/>
    <property type="molecule type" value="Genomic_DNA"/>
</dbReference>
<evidence type="ECO:0000313" key="4">
    <source>
        <dbReference type="Proteomes" id="UP001501509"/>
    </source>
</evidence>
<evidence type="ECO:0000256" key="1">
    <source>
        <dbReference type="SAM" id="Phobius"/>
    </source>
</evidence>
<feature type="transmembrane region" description="Helical" evidence="1">
    <location>
        <begin position="76"/>
        <end position="95"/>
    </location>
</feature>
<sequence length="456" mass="47958">MAHRRSFILLALVALAFAVTQAAVGGLRVPLDLDEAVYLSQFSSSVPTIPYAAHRAPGQGLAAAPVVLLTSSVPVIRGYLIGLSAVLLVAAYLPWLKVTRAAPLAAALFASTWISLRFAGAALPNHLVALGAIAAAGLLVRDSRVALAMVFAGLALLRPTDAAYIGVPLLVAALLKRRRAAAAAICAGLAAGGLWWLIEAYARFGSPTTRLGAIASINGTDGLHFELLRYWAAMDGNETCLPTTADCGPITFASGLWWIGGAILVALGFHAARRAPMMSAVVICTVTAAVFAAAYLVLSDWAVPRYILPVFALLSIPASEGLRYLARWRPAVVLAAAAVLAHVTFQIATAARATDSATEALTPFVRAAEALPVTGRCAVIGRFGPQIAFQRRCHAADMHDGIEPRDSYGDVTRANIARLRAQGLRVIATTRPRLPEAASWRTVPVPGTRLTLYLSP</sequence>
<keyword evidence="1" id="KW-0812">Transmembrane</keyword>